<dbReference type="AlphaFoldDB" id="A0A1H0XRK2"/>
<dbReference type="Pfam" id="PF01047">
    <property type="entry name" value="MarR"/>
    <property type="match status" value="1"/>
</dbReference>
<organism evidence="5 6">
    <name type="scientific">Virgibacillus salinus</name>
    <dbReference type="NCBI Taxonomy" id="553311"/>
    <lineage>
        <taxon>Bacteria</taxon>
        <taxon>Bacillati</taxon>
        <taxon>Bacillota</taxon>
        <taxon>Bacilli</taxon>
        <taxon>Bacillales</taxon>
        <taxon>Bacillaceae</taxon>
        <taxon>Virgibacillus</taxon>
    </lineage>
</organism>
<dbReference type="PROSITE" id="PS01117">
    <property type="entry name" value="HTH_MARR_1"/>
    <property type="match status" value="1"/>
</dbReference>
<dbReference type="PANTHER" id="PTHR42756:SF1">
    <property type="entry name" value="TRANSCRIPTIONAL REPRESSOR OF EMRAB OPERON"/>
    <property type="match status" value="1"/>
</dbReference>
<dbReference type="SMART" id="SM00347">
    <property type="entry name" value="HTH_MARR"/>
    <property type="match status" value="1"/>
</dbReference>
<dbReference type="InterPro" id="IPR023187">
    <property type="entry name" value="Tscrpt_reg_MarR-type_CS"/>
</dbReference>
<evidence type="ECO:0000313" key="5">
    <source>
        <dbReference type="EMBL" id="SDQ05306.1"/>
    </source>
</evidence>
<reference evidence="5 6" key="1">
    <citation type="submission" date="2016-10" db="EMBL/GenBank/DDBJ databases">
        <authorList>
            <person name="de Groot N.N."/>
        </authorList>
    </citation>
    <scope>NUCLEOTIDE SEQUENCE [LARGE SCALE GENOMIC DNA]</scope>
    <source>
        <strain evidence="5 6">CGMCC 1.10449</strain>
    </source>
</reference>
<evidence type="ECO:0000256" key="3">
    <source>
        <dbReference type="ARBA" id="ARBA00023163"/>
    </source>
</evidence>
<dbReference type="Gene3D" id="1.10.10.10">
    <property type="entry name" value="Winged helix-like DNA-binding domain superfamily/Winged helix DNA-binding domain"/>
    <property type="match status" value="1"/>
</dbReference>
<dbReference type="GO" id="GO:0003677">
    <property type="term" value="F:DNA binding"/>
    <property type="evidence" value="ECO:0007669"/>
    <property type="project" value="UniProtKB-KW"/>
</dbReference>
<dbReference type="STRING" id="553311.SAMN05216231_0128"/>
<dbReference type="InterPro" id="IPR011991">
    <property type="entry name" value="ArsR-like_HTH"/>
</dbReference>
<protein>
    <submittedName>
        <fullName evidence="5">DNA-binding transcriptional regulator, MarR family</fullName>
    </submittedName>
</protein>
<dbReference type="CDD" id="cd00090">
    <property type="entry name" value="HTH_ARSR"/>
    <property type="match status" value="1"/>
</dbReference>
<keyword evidence="3" id="KW-0804">Transcription</keyword>
<name>A0A1H0XRK2_9BACI</name>
<dbReference type="EMBL" id="FNKD01000001">
    <property type="protein sequence ID" value="SDQ05306.1"/>
    <property type="molecule type" value="Genomic_DNA"/>
</dbReference>
<dbReference type="InterPro" id="IPR036390">
    <property type="entry name" value="WH_DNA-bd_sf"/>
</dbReference>
<dbReference type="GO" id="GO:0003700">
    <property type="term" value="F:DNA-binding transcription factor activity"/>
    <property type="evidence" value="ECO:0007669"/>
    <property type="project" value="InterPro"/>
</dbReference>
<dbReference type="PROSITE" id="PS50995">
    <property type="entry name" value="HTH_MARR_2"/>
    <property type="match status" value="1"/>
</dbReference>
<evidence type="ECO:0000313" key="6">
    <source>
        <dbReference type="Proteomes" id="UP000199444"/>
    </source>
</evidence>
<keyword evidence="2 5" id="KW-0238">DNA-binding</keyword>
<dbReference type="SUPFAM" id="SSF46785">
    <property type="entry name" value="Winged helix' DNA-binding domain"/>
    <property type="match status" value="1"/>
</dbReference>
<dbReference type="Proteomes" id="UP000199444">
    <property type="component" value="Unassembled WGS sequence"/>
</dbReference>
<dbReference type="InterPro" id="IPR000835">
    <property type="entry name" value="HTH_MarR-typ"/>
</dbReference>
<keyword evidence="6" id="KW-1185">Reference proteome</keyword>
<accession>A0A1H0XRK2</accession>
<evidence type="ECO:0000259" key="4">
    <source>
        <dbReference type="PROSITE" id="PS50995"/>
    </source>
</evidence>
<evidence type="ECO:0000256" key="1">
    <source>
        <dbReference type="ARBA" id="ARBA00023015"/>
    </source>
</evidence>
<dbReference type="PANTHER" id="PTHR42756">
    <property type="entry name" value="TRANSCRIPTIONAL REGULATOR, MARR"/>
    <property type="match status" value="1"/>
</dbReference>
<dbReference type="RefSeq" id="WP_092491043.1">
    <property type="nucleotide sequence ID" value="NZ_FNKD01000001.1"/>
</dbReference>
<gene>
    <name evidence="5" type="ORF">SAMN05216231_0128</name>
</gene>
<keyword evidence="1" id="KW-0805">Transcription regulation</keyword>
<proteinExistence type="predicted"/>
<dbReference type="InterPro" id="IPR036388">
    <property type="entry name" value="WH-like_DNA-bd_sf"/>
</dbReference>
<evidence type="ECO:0000256" key="2">
    <source>
        <dbReference type="ARBA" id="ARBA00023125"/>
    </source>
</evidence>
<sequence>MKMDEFPQSSRQIAQLFREINAIMNQQLRKAFQGLGITPPQMMILHYLYKNKERKVSDISKHLNLAASTVSSILDRLERNELITRERNKDDKRVVLISLSNKAIGIKASLNMGISEFMEDMTQTASDEEVEKIINGLTLMKEVLNRNGLDDGGESHD</sequence>
<feature type="domain" description="HTH marR-type" evidence="4">
    <location>
        <begin position="10"/>
        <end position="142"/>
    </location>
</feature>